<feature type="non-terminal residue" evidence="5">
    <location>
        <position position="381"/>
    </location>
</feature>
<keyword evidence="2" id="KW-0479">Metal-binding</keyword>
<dbReference type="PRINTS" id="PR00463">
    <property type="entry name" value="EP450I"/>
</dbReference>
<dbReference type="InterPro" id="IPR036396">
    <property type="entry name" value="Cyt_P450_sf"/>
</dbReference>
<dbReference type="Gene3D" id="1.10.630.10">
    <property type="entry name" value="Cytochrome P450"/>
    <property type="match status" value="1"/>
</dbReference>
<protein>
    <recommendedName>
        <fullName evidence="7">Cytochrome P450</fullName>
    </recommendedName>
</protein>
<dbReference type="GO" id="GO:0016705">
    <property type="term" value="F:oxidoreductase activity, acting on paired donors, with incorporation or reduction of molecular oxygen"/>
    <property type="evidence" value="ECO:0007669"/>
    <property type="project" value="InterPro"/>
</dbReference>
<dbReference type="GO" id="GO:0005506">
    <property type="term" value="F:iron ion binding"/>
    <property type="evidence" value="ECO:0007669"/>
    <property type="project" value="InterPro"/>
</dbReference>
<evidence type="ECO:0000256" key="2">
    <source>
        <dbReference type="ARBA" id="ARBA00022723"/>
    </source>
</evidence>
<dbReference type="InterPro" id="IPR001128">
    <property type="entry name" value="Cyt_P450"/>
</dbReference>
<evidence type="ECO:0000256" key="4">
    <source>
        <dbReference type="ARBA" id="ARBA00023033"/>
    </source>
</evidence>
<dbReference type="Pfam" id="PF00067">
    <property type="entry name" value="p450"/>
    <property type="match status" value="1"/>
</dbReference>
<dbReference type="InterPro" id="IPR050182">
    <property type="entry name" value="Cytochrome_P450_fam2"/>
</dbReference>
<dbReference type="GO" id="GO:0020037">
    <property type="term" value="F:heme binding"/>
    <property type="evidence" value="ECO:0007669"/>
    <property type="project" value="InterPro"/>
</dbReference>
<dbReference type="Proteomes" id="UP000759131">
    <property type="component" value="Unassembled WGS sequence"/>
</dbReference>
<dbReference type="OrthoDB" id="6511124at2759"/>
<keyword evidence="6" id="KW-1185">Reference proteome</keyword>
<keyword evidence="4" id="KW-0503">Monooxygenase</keyword>
<comment type="similarity">
    <text evidence="1">Belongs to the cytochrome P450 family.</text>
</comment>
<dbReference type="EMBL" id="CAJPIZ010004477">
    <property type="protein sequence ID" value="CAG2107580.1"/>
    <property type="molecule type" value="Genomic_DNA"/>
</dbReference>
<proteinExistence type="inferred from homology"/>
<evidence type="ECO:0000313" key="6">
    <source>
        <dbReference type="Proteomes" id="UP000759131"/>
    </source>
</evidence>
<dbReference type="InterPro" id="IPR002401">
    <property type="entry name" value="Cyt_P450_E_grp-I"/>
</dbReference>
<accession>A0A7R9KS28</accession>
<gene>
    <name evidence="5" type="ORF">OSB1V03_LOCUS7580</name>
</gene>
<sequence>FELAHPVWEILQIYIGRNILAALYYPCGSAEKNVYDYYSNSFNRKYANTTNFAELLNTTVNEIFAQMLTKEGIDRPFKPQSYCHELVMNMFNISVFNHKMDQKMHTNFQYPSHCFGHDISNLYGIYEFIPIARYFMANPLQKLQKTYNKCFEYAINELKLRDNNYDESNGRDFCSQFLDAKRRAEAEEKPDFECFNDNNIAAVIMDMYIAGTDTMHLTLLIMRNEVNDRLGDRAPVVADKHHLHCVMAFIYETIRWRNVGPMGAPHMTLSDTILGGKYKVPDHTILIGHLWHILTNDKYFSNADQFKPERFLDKQAGAATPALALGAGRAGTAARADSGSNVPDSDTTLALHRLRHGTEPARLRYGSGSQPALTAPALKAV</sequence>
<feature type="non-terminal residue" evidence="5">
    <location>
        <position position="1"/>
    </location>
</feature>
<evidence type="ECO:0000256" key="3">
    <source>
        <dbReference type="ARBA" id="ARBA00023004"/>
    </source>
</evidence>
<dbReference type="GO" id="GO:0004497">
    <property type="term" value="F:monooxygenase activity"/>
    <property type="evidence" value="ECO:0007669"/>
    <property type="project" value="UniProtKB-KW"/>
</dbReference>
<keyword evidence="3" id="KW-0408">Iron</keyword>
<evidence type="ECO:0000256" key="1">
    <source>
        <dbReference type="ARBA" id="ARBA00010617"/>
    </source>
</evidence>
<reference evidence="5" key="1">
    <citation type="submission" date="2020-11" db="EMBL/GenBank/DDBJ databases">
        <authorList>
            <person name="Tran Van P."/>
        </authorList>
    </citation>
    <scope>NUCLEOTIDE SEQUENCE</scope>
</reference>
<evidence type="ECO:0000313" key="5">
    <source>
        <dbReference type="EMBL" id="CAD7627150.1"/>
    </source>
</evidence>
<dbReference type="EMBL" id="OC859052">
    <property type="protein sequence ID" value="CAD7627150.1"/>
    <property type="molecule type" value="Genomic_DNA"/>
</dbReference>
<name>A0A7R9KS28_9ACAR</name>
<organism evidence="5">
    <name type="scientific">Medioppia subpectinata</name>
    <dbReference type="NCBI Taxonomy" id="1979941"/>
    <lineage>
        <taxon>Eukaryota</taxon>
        <taxon>Metazoa</taxon>
        <taxon>Ecdysozoa</taxon>
        <taxon>Arthropoda</taxon>
        <taxon>Chelicerata</taxon>
        <taxon>Arachnida</taxon>
        <taxon>Acari</taxon>
        <taxon>Acariformes</taxon>
        <taxon>Sarcoptiformes</taxon>
        <taxon>Oribatida</taxon>
        <taxon>Brachypylina</taxon>
        <taxon>Oppioidea</taxon>
        <taxon>Oppiidae</taxon>
        <taxon>Medioppia</taxon>
    </lineage>
</organism>
<evidence type="ECO:0008006" key="7">
    <source>
        <dbReference type="Google" id="ProtNLM"/>
    </source>
</evidence>
<dbReference type="SUPFAM" id="SSF48264">
    <property type="entry name" value="Cytochrome P450"/>
    <property type="match status" value="1"/>
</dbReference>
<dbReference type="PANTHER" id="PTHR24300">
    <property type="entry name" value="CYTOCHROME P450 508A4-RELATED"/>
    <property type="match status" value="1"/>
</dbReference>
<dbReference type="AlphaFoldDB" id="A0A7R9KS28"/>
<keyword evidence="4" id="KW-0560">Oxidoreductase</keyword>